<accession>A0A4R8G507</accession>
<protein>
    <submittedName>
        <fullName evidence="2">Uncharacterized protein DUF3541</fullName>
    </submittedName>
</protein>
<feature type="region of interest" description="Disordered" evidence="1">
    <location>
        <begin position="359"/>
        <end position="384"/>
    </location>
</feature>
<dbReference type="AlphaFoldDB" id="A0A4R8G507"/>
<gene>
    <name evidence="2" type="ORF">DFO67_103214</name>
</gene>
<reference evidence="2 3" key="1">
    <citation type="submission" date="2019-03" db="EMBL/GenBank/DDBJ databases">
        <title>Freshwater and sediment microbial communities from various areas in North America, analyzing microbe dynamics in response to fracking.</title>
        <authorList>
            <person name="Lamendella R."/>
        </authorList>
    </citation>
    <scope>NUCLEOTIDE SEQUENCE [LARGE SCALE GENOMIC DNA]</scope>
    <source>
        <strain evidence="2 3">6_TX</strain>
    </source>
</reference>
<proteinExistence type="predicted"/>
<dbReference type="EMBL" id="SOEC01000003">
    <property type="protein sequence ID" value="TDX31616.1"/>
    <property type="molecule type" value="Genomic_DNA"/>
</dbReference>
<name>A0A4R8G507_9GAMM</name>
<evidence type="ECO:0000313" key="2">
    <source>
        <dbReference type="EMBL" id="TDX31616.1"/>
    </source>
</evidence>
<dbReference type="InterPro" id="IPR021928">
    <property type="entry name" value="DUF3541"/>
</dbReference>
<dbReference type="RefSeq" id="WP_166670987.1">
    <property type="nucleotide sequence ID" value="NZ_SOEC01000003.1"/>
</dbReference>
<organism evidence="2 3">
    <name type="scientific">Modicisalibacter xianhensis</name>
    <dbReference type="NCBI Taxonomy" id="442341"/>
    <lineage>
        <taxon>Bacteria</taxon>
        <taxon>Pseudomonadati</taxon>
        <taxon>Pseudomonadota</taxon>
        <taxon>Gammaproteobacteria</taxon>
        <taxon>Oceanospirillales</taxon>
        <taxon>Halomonadaceae</taxon>
        <taxon>Modicisalibacter</taxon>
    </lineage>
</organism>
<sequence>MQRYVPILSSGKARHCLAWGIFVWLLAACAALPSTELRDIGGEIQARYEERLSTLSPGKQRHYAQRLYRITGNDKYVPANVDYAARLALELQRDMAGLAVEGYPMARSRAIVEAYPSRTEKQRRRKVLLARWGEIPFARQLLFRLAQANDYRLLGTSPFAGHERALDYLAGVDFRRFLLDPDVLDVYAAQVANAVYYLHDLGITDLRDAFATAMRTRYPAQQDDALSNAVFRNKIYGLTHLVIAASGYYQHSVNAEEVEWVLDYFSANIDPIIARTKADIFTEVGISFELAGRGDDPAVARIKQALLERYDPQARMIPAEDGGTELEFGEHRNVLAIMLFRWPDRLHSGPDLSGHALFRPWPTPQVTGHDKDQHRQKVAALGSD</sequence>
<dbReference type="PROSITE" id="PS51257">
    <property type="entry name" value="PROKAR_LIPOPROTEIN"/>
    <property type="match status" value="1"/>
</dbReference>
<evidence type="ECO:0000313" key="3">
    <source>
        <dbReference type="Proteomes" id="UP000294489"/>
    </source>
</evidence>
<dbReference type="Proteomes" id="UP000294489">
    <property type="component" value="Unassembled WGS sequence"/>
</dbReference>
<evidence type="ECO:0000256" key="1">
    <source>
        <dbReference type="SAM" id="MobiDB-lite"/>
    </source>
</evidence>
<comment type="caution">
    <text evidence="2">The sequence shown here is derived from an EMBL/GenBank/DDBJ whole genome shotgun (WGS) entry which is preliminary data.</text>
</comment>
<dbReference type="Pfam" id="PF12060">
    <property type="entry name" value="DUF3541"/>
    <property type="match status" value="1"/>
</dbReference>